<evidence type="ECO:0000256" key="6">
    <source>
        <dbReference type="ARBA" id="ARBA00049738"/>
    </source>
</evidence>
<keyword evidence="3 7" id="KW-0812">Transmembrane</keyword>
<feature type="transmembrane region" description="Helical" evidence="7">
    <location>
        <begin position="363"/>
        <end position="382"/>
    </location>
</feature>
<dbReference type="EMBL" id="KP835693">
    <property type="protein sequence ID" value="AKM71191.1"/>
    <property type="molecule type" value="Genomic_DNA"/>
</dbReference>
<proteinExistence type="predicted"/>
<dbReference type="RefSeq" id="WP_023567640.1">
    <property type="nucleotide sequence ID" value="NZ_AP022295.1"/>
</dbReference>
<evidence type="ECO:0000256" key="3">
    <source>
        <dbReference type="ARBA" id="ARBA00022692"/>
    </source>
</evidence>
<feature type="transmembrane region" description="Helical" evidence="7">
    <location>
        <begin position="121"/>
        <end position="140"/>
    </location>
</feature>
<dbReference type="GO" id="GO:0005886">
    <property type="term" value="C:plasma membrane"/>
    <property type="evidence" value="ECO:0007669"/>
    <property type="project" value="UniProtKB-SubCell"/>
</dbReference>
<reference evidence="8" key="2">
    <citation type="journal article" date="2016" name="PLoS ONE">
        <title>Comparison of O-Antigen Gene Clusters of All O-Serogroups of Escherichia coli and Proposal for Adopting a New Nomenclature for O-Typing.</title>
        <authorList>
            <person name="DebRoy C."/>
            <person name="Fratamico P.M."/>
            <person name="Yan X."/>
            <person name="Baranzoni G."/>
            <person name="Liu Y."/>
            <person name="Needleman D.S."/>
            <person name="Tebbs R."/>
            <person name="O'Connell C.D."/>
            <person name="Allred A."/>
            <person name="Swimley M."/>
            <person name="Mwangi M."/>
            <person name="Kapur V."/>
            <person name="Raygoza Garay J.A."/>
            <person name="Roberts E.L."/>
            <person name="Katani R."/>
        </authorList>
    </citation>
    <scope>NUCLEOTIDE SEQUENCE</scope>
    <source>
        <strain evidence="8">OX18</strain>
    </source>
</reference>
<keyword evidence="4 7" id="KW-1133">Transmembrane helix</keyword>
<feature type="transmembrane region" description="Helical" evidence="7">
    <location>
        <begin position="388"/>
        <end position="408"/>
    </location>
</feature>
<organism evidence="8">
    <name type="scientific">Escherichia coli</name>
    <dbReference type="NCBI Taxonomy" id="562"/>
    <lineage>
        <taxon>Bacteria</taxon>
        <taxon>Pseudomonadati</taxon>
        <taxon>Pseudomonadota</taxon>
        <taxon>Gammaproteobacteria</taxon>
        <taxon>Enterobacterales</taxon>
        <taxon>Enterobacteriaceae</taxon>
        <taxon>Escherichia</taxon>
    </lineage>
</organism>
<dbReference type="InterPro" id="IPR050833">
    <property type="entry name" value="Poly_Biosynth_Transport"/>
</dbReference>
<dbReference type="EMBL" id="KJ710507">
    <property type="protein sequence ID" value="AIG62369.1"/>
    <property type="molecule type" value="Genomic_DNA"/>
</dbReference>
<dbReference type="PANTHER" id="PTHR30250">
    <property type="entry name" value="PST FAMILY PREDICTED COLANIC ACID TRANSPORTER"/>
    <property type="match status" value="1"/>
</dbReference>
<comment type="subcellular location">
    <subcellularLocation>
        <location evidence="1">Cell membrane</location>
        <topology evidence="1">Multi-pass membrane protein</topology>
    </subcellularLocation>
</comment>
<sequence length="423" mass="49443">MKLINKILKNHKSSLFSIFSLGFKFFTGPLAIILIASRFTVIEQSIYYTFMSISSIQWVLEMGVSTCLIQFMAAEKEKRATYSKIAFIFYSAISILLYIIFYFYSKWIFSDTDIEIWRQPWILFSVGVCINVFTTFIYIIEEGGGAYEKVYFAKFISSILYSLSLLLSLFLGLKLYSLGIAQFFLFATPIILYRSKIYSYYHSFRINNETNIRIIIKDIVKFQVKLSLVWITGYLYWNFFTIYFYKYVSVDLAGKYGASNTIFGAISLAMLSILQTKRALIGNLISRNAILEVKKIVSQCVSLSVAGFALGSIAIISVMWLWPNPLFSRFLSLDSLIALLVFRFFIHLQELILIYLRMYKDEPIYILTVFNYLTTPCLVVFLVDRFSITYFFYIMAFVQFLFFLCYVIKAKLYIREKYYNDLL</sequence>
<evidence type="ECO:0000313" key="9">
    <source>
        <dbReference type="EMBL" id="AKM71191.1"/>
    </source>
</evidence>
<feature type="transmembrane region" description="Helical" evidence="7">
    <location>
        <begin position="152"/>
        <end position="170"/>
    </location>
</feature>
<evidence type="ECO:0000256" key="5">
    <source>
        <dbReference type="ARBA" id="ARBA00023136"/>
    </source>
</evidence>
<evidence type="ECO:0000313" key="8">
    <source>
        <dbReference type="EMBL" id="AIG62369.1"/>
    </source>
</evidence>
<accession>A0A0B4N3B2</accession>
<evidence type="ECO:0000256" key="7">
    <source>
        <dbReference type="SAM" id="Phobius"/>
    </source>
</evidence>
<feature type="transmembrane region" description="Helical" evidence="7">
    <location>
        <begin position="226"/>
        <end position="245"/>
    </location>
</feature>
<gene>
    <name evidence="8" type="primary">wzx</name>
</gene>
<evidence type="ECO:0000256" key="1">
    <source>
        <dbReference type="ARBA" id="ARBA00004651"/>
    </source>
</evidence>
<feature type="transmembrane region" description="Helical" evidence="7">
    <location>
        <begin position="176"/>
        <end position="193"/>
    </location>
</feature>
<feature type="transmembrane region" description="Helical" evidence="7">
    <location>
        <begin position="85"/>
        <end position="109"/>
    </location>
</feature>
<dbReference type="AlphaFoldDB" id="A0A0B4N3B2"/>
<feature type="transmembrane region" description="Helical" evidence="7">
    <location>
        <begin position="296"/>
        <end position="323"/>
    </location>
</feature>
<protein>
    <recommendedName>
        <fullName evidence="6">Putative O-antigen transporter</fullName>
    </recommendedName>
</protein>
<feature type="transmembrane region" description="Helical" evidence="7">
    <location>
        <begin position="335"/>
        <end position="356"/>
    </location>
</feature>
<evidence type="ECO:0000256" key="2">
    <source>
        <dbReference type="ARBA" id="ARBA00022475"/>
    </source>
</evidence>
<feature type="transmembrane region" description="Helical" evidence="7">
    <location>
        <begin position="21"/>
        <end position="40"/>
    </location>
</feature>
<dbReference type="PANTHER" id="PTHR30250:SF11">
    <property type="entry name" value="O-ANTIGEN TRANSPORTER-RELATED"/>
    <property type="match status" value="1"/>
</dbReference>
<feature type="transmembrane region" description="Helical" evidence="7">
    <location>
        <begin position="46"/>
        <end position="73"/>
    </location>
</feature>
<evidence type="ECO:0000256" key="4">
    <source>
        <dbReference type="ARBA" id="ARBA00022989"/>
    </source>
</evidence>
<keyword evidence="2" id="KW-1003">Cell membrane</keyword>
<keyword evidence="5 7" id="KW-0472">Membrane</keyword>
<reference evidence="9" key="1">
    <citation type="submission" date="2015-02" db="EMBL/GenBank/DDBJ databases">
        <title>Molecular Serotyping of Escherichia coli: A Verification and Reclassification.</title>
        <authorList>
            <person name="Yan X."/>
            <person name="Baranzoni G.M."/>
            <person name="Fratamico P.M."/>
            <person name="Debroy C."/>
            <person name="Tebbs R.S."/>
            <person name="Liu Y."/>
            <person name="O'Connell C.D."/>
            <person name="Swimley M."/>
            <person name="Matheny S."/>
        </authorList>
    </citation>
    <scope>NUCLEOTIDE SEQUENCE</scope>
    <source>
        <strain evidence="9">PF10-7H</strain>
    </source>
</reference>
<name>A0A0B4N3B2_ECOLX</name>
<feature type="transmembrane region" description="Helical" evidence="7">
    <location>
        <begin position="257"/>
        <end position="275"/>
    </location>
</feature>